<keyword evidence="5" id="KW-0378">Hydrolase</keyword>
<comment type="catalytic activity">
    <reaction evidence="1">
        <text>a phosphate monoester + H2O = an alcohol + phosphate</text>
        <dbReference type="Rhea" id="RHEA:15017"/>
        <dbReference type="ChEBI" id="CHEBI:15377"/>
        <dbReference type="ChEBI" id="CHEBI:30879"/>
        <dbReference type="ChEBI" id="CHEBI:43474"/>
        <dbReference type="ChEBI" id="CHEBI:67140"/>
        <dbReference type="EC" id="3.1.3.2"/>
    </reaction>
</comment>
<dbReference type="Proteomes" id="UP000783686">
    <property type="component" value="Unassembled WGS sequence"/>
</dbReference>
<dbReference type="Proteomes" id="UP000614601">
    <property type="component" value="Unassembled WGS sequence"/>
</dbReference>
<organism evidence="9 10">
    <name type="scientific">Bursaphelenchus okinawaensis</name>
    <dbReference type="NCBI Taxonomy" id="465554"/>
    <lineage>
        <taxon>Eukaryota</taxon>
        <taxon>Metazoa</taxon>
        <taxon>Ecdysozoa</taxon>
        <taxon>Nematoda</taxon>
        <taxon>Chromadorea</taxon>
        <taxon>Rhabditida</taxon>
        <taxon>Tylenchina</taxon>
        <taxon>Tylenchomorpha</taxon>
        <taxon>Aphelenchoidea</taxon>
        <taxon>Aphelenchoididae</taxon>
        <taxon>Bursaphelenchus</taxon>
    </lineage>
</organism>
<evidence type="ECO:0000256" key="3">
    <source>
        <dbReference type="ARBA" id="ARBA00012646"/>
    </source>
</evidence>
<evidence type="ECO:0000313" key="10">
    <source>
        <dbReference type="Proteomes" id="UP000614601"/>
    </source>
</evidence>
<dbReference type="EMBL" id="CAJFCW020000005">
    <property type="protein sequence ID" value="CAG9117608.1"/>
    <property type="molecule type" value="Genomic_DNA"/>
</dbReference>
<keyword evidence="7" id="KW-0325">Glycoprotein</keyword>
<dbReference type="OrthoDB" id="10257284at2759"/>
<keyword evidence="4 8" id="KW-0732">Signal</keyword>
<dbReference type="InterPro" id="IPR029033">
    <property type="entry name" value="His_PPase_superfam"/>
</dbReference>
<proteinExistence type="inferred from homology"/>
<dbReference type="PROSITE" id="PS00616">
    <property type="entry name" value="HIS_ACID_PHOSPHAT_1"/>
    <property type="match status" value="1"/>
</dbReference>
<dbReference type="PANTHER" id="PTHR11567">
    <property type="entry name" value="ACID PHOSPHATASE-RELATED"/>
    <property type="match status" value="1"/>
</dbReference>
<dbReference type="Pfam" id="PF00328">
    <property type="entry name" value="His_Phos_2"/>
    <property type="match status" value="1"/>
</dbReference>
<comment type="similarity">
    <text evidence="2">Belongs to the histidine acid phosphatase family.</text>
</comment>
<dbReference type="CDD" id="cd07061">
    <property type="entry name" value="HP_HAP_like"/>
    <property type="match status" value="1"/>
</dbReference>
<evidence type="ECO:0000256" key="7">
    <source>
        <dbReference type="ARBA" id="ARBA00023180"/>
    </source>
</evidence>
<evidence type="ECO:0000256" key="1">
    <source>
        <dbReference type="ARBA" id="ARBA00000032"/>
    </source>
</evidence>
<evidence type="ECO:0000256" key="8">
    <source>
        <dbReference type="SAM" id="SignalP"/>
    </source>
</evidence>
<protein>
    <recommendedName>
        <fullName evidence="3">acid phosphatase</fullName>
        <ecNumber evidence="3">3.1.3.2</ecNumber>
    </recommendedName>
</protein>
<name>A0A811L878_9BILA</name>
<dbReference type="AlphaFoldDB" id="A0A811L878"/>
<dbReference type="EMBL" id="CAJFDH010000005">
    <property type="protein sequence ID" value="CAD5223352.1"/>
    <property type="molecule type" value="Genomic_DNA"/>
</dbReference>
<comment type="caution">
    <text evidence="9">The sequence shown here is derived from an EMBL/GenBank/DDBJ whole genome shotgun (WGS) entry which is preliminary data.</text>
</comment>
<evidence type="ECO:0000256" key="5">
    <source>
        <dbReference type="ARBA" id="ARBA00022801"/>
    </source>
</evidence>
<evidence type="ECO:0000256" key="4">
    <source>
        <dbReference type="ARBA" id="ARBA00022729"/>
    </source>
</evidence>
<reference evidence="9" key="1">
    <citation type="submission" date="2020-09" db="EMBL/GenBank/DDBJ databases">
        <authorList>
            <person name="Kikuchi T."/>
        </authorList>
    </citation>
    <scope>NUCLEOTIDE SEQUENCE</scope>
    <source>
        <strain evidence="9">SH1</strain>
    </source>
</reference>
<dbReference type="InterPro" id="IPR050645">
    <property type="entry name" value="Histidine_acid_phosphatase"/>
</dbReference>
<gene>
    <name evidence="9" type="ORF">BOKJ2_LOCUS10122</name>
</gene>
<sequence>MLLSLTLLVAICLLTDVVVALPIVAKVAKDDPKDDTMELVYVTAVWRHGMRSPDVNFTDNLYPVDYWPNGMGELTDYGIEQQRQLGSYIRQKYIKKLKLFSPVYSPEAYKVEASIRNRTQQSALYNFQGTFNDNSVTINDFDLTWPKENEENIVGYPYYNQCDFVAKLAKYAEANAVYQDFIHHNKWFKNLTTTTSILHSFDFADPLYVEKMQNLTLAPEYESAWEEIFNSYVTSLKYFYGDGLLDNKIDIYQKLVQYHAGRVLTDIMQKFTLKQQCSQESNHLADDDICDELYDLKFKAFSLHDTYITGSLFALGFKKLDYDRENNCEMASALFFELWNDKKAEEFYVKVIYRRNADVIFDITNEIEFCDGGRKGCKLEIFISGLKPFQITDSEEYCAQSL</sequence>
<dbReference type="InterPro" id="IPR033379">
    <property type="entry name" value="Acid_Pase_AS"/>
</dbReference>
<dbReference type="SUPFAM" id="SSF53254">
    <property type="entry name" value="Phosphoglycerate mutase-like"/>
    <property type="match status" value="1"/>
</dbReference>
<dbReference type="PANTHER" id="PTHR11567:SF211">
    <property type="entry name" value="PROSTATIC ACID PHOSPHATASE"/>
    <property type="match status" value="1"/>
</dbReference>
<evidence type="ECO:0000256" key="2">
    <source>
        <dbReference type="ARBA" id="ARBA00005375"/>
    </source>
</evidence>
<dbReference type="EC" id="3.1.3.2" evidence="3"/>
<keyword evidence="10" id="KW-1185">Reference proteome</keyword>
<feature type="signal peptide" evidence="8">
    <location>
        <begin position="1"/>
        <end position="20"/>
    </location>
</feature>
<dbReference type="GO" id="GO:0003993">
    <property type="term" value="F:acid phosphatase activity"/>
    <property type="evidence" value="ECO:0007669"/>
    <property type="project" value="UniProtKB-EC"/>
</dbReference>
<evidence type="ECO:0000256" key="6">
    <source>
        <dbReference type="ARBA" id="ARBA00023157"/>
    </source>
</evidence>
<dbReference type="InterPro" id="IPR000560">
    <property type="entry name" value="His_Pase_clade-2"/>
</dbReference>
<keyword evidence="6" id="KW-1015">Disulfide bond</keyword>
<dbReference type="Gene3D" id="3.40.50.1240">
    <property type="entry name" value="Phosphoglycerate mutase-like"/>
    <property type="match status" value="1"/>
</dbReference>
<accession>A0A811L878</accession>
<feature type="chain" id="PRO_5036221295" description="acid phosphatase" evidence="8">
    <location>
        <begin position="21"/>
        <end position="402"/>
    </location>
</feature>
<evidence type="ECO:0000313" key="9">
    <source>
        <dbReference type="EMBL" id="CAD5223352.1"/>
    </source>
</evidence>